<dbReference type="PANTHER" id="PTHR23050">
    <property type="entry name" value="CALCIUM BINDING PROTEIN"/>
    <property type="match status" value="1"/>
</dbReference>
<gene>
    <name evidence="4" type="ORF">A4U43_C03F15620</name>
</gene>
<dbReference type="SMART" id="SM00054">
    <property type="entry name" value="EFh"/>
    <property type="match status" value="4"/>
</dbReference>
<dbReference type="OrthoDB" id="26525at2759"/>
<keyword evidence="1" id="KW-0677">Repeat</keyword>
<feature type="domain" description="EF-hand" evidence="3">
    <location>
        <begin position="78"/>
        <end position="113"/>
    </location>
</feature>
<dbReference type="AlphaFoldDB" id="A0A5P1FFI5"/>
<evidence type="ECO:0000259" key="3">
    <source>
        <dbReference type="PROSITE" id="PS50222"/>
    </source>
</evidence>
<dbReference type="Gramene" id="ONK75320">
    <property type="protein sequence ID" value="ONK75320"/>
    <property type="gene ID" value="A4U43_C03F15620"/>
</dbReference>
<evidence type="ECO:0000256" key="2">
    <source>
        <dbReference type="ARBA" id="ARBA00022837"/>
    </source>
</evidence>
<evidence type="ECO:0000313" key="5">
    <source>
        <dbReference type="Proteomes" id="UP000243459"/>
    </source>
</evidence>
<accession>A0A5P1FFI5</accession>
<dbReference type="Proteomes" id="UP000243459">
    <property type="component" value="Chromosome 3"/>
</dbReference>
<dbReference type="PROSITE" id="PS50222">
    <property type="entry name" value="EF_HAND_2"/>
    <property type="match status" value="4"/>
</dbReference>
<dbReference type="Gene3D" id="1.10.238.10">
    <property type="entry name" value="EF-hand"/>
    <property type="match status" value="2"/>
</dbReference>
<proteinExistence type="predicted"/>
<organism evidence="4 5">
    <name type="scientific">Asparagus officinalis</name>
    <name type="common">Garden asparagus</name>
    <dbReference type="NCBI Taxonomy" id="4686"/>
    <lineage>
        <taxon>Eukaryota</taxon>
        <taxon>Viridiplantae</taxon>
        <taxon>Streptophyta</taxon>
        <taxon>Embryophyta</taxon>
        <taxon>Tracheophyta</taxon>
        <taxon>Spermatophyta</taxon>
        <taxon>Magnoliopsida</taxon>
        <taxon>Liliopsida</taxon>
        <taxon>Asparagales</taxon>
        <taxon>Asparagaceae</taxon>
        <taxon>Asparagoideae</taxon>
        <taxon>Asparagus</taxon>
    </lineage>
</organism>
<dbReference type="InterPro" id="IPR050145">
    <property type="entry name" value="Centrin_CML-like"/>
</dbReference>
<dbReference type="GO" id="GO:0005509">
    <property type="term" value="F:calcium ion binding"/>
    <property type="evidence" value="ECO:0007669"/>
    <property type="project" value="InterPro"/>
</dbReference>
<feature type="domain" description="EF-hand" evidence="3">
    <location>
        <begin position="115"/>
        <end position="150"/>
    </location>
</feature>
<evidence type="ECO:0000256" key="1">
    <source>
        <dbReference type="ARBA" id="ARBA00022737"/>
    </source>
</evidence>
<dbReference type="OMA" id="NCINGGQ"/>
<dbReference type="EMBL" id="CM007383">
    <property type="protein sequence ID" value="ONK75320.1"/>
    <property type="molecule type" value="Genomic_DNA"/>
</dbReference>
<protein>
    <recommendedName>
        <fullName evidence="3">EF-hand domain-containing protein</fullName>
    </recommendedName>
</protein>
<dbReference type="Pfam" id="PF13499">
    <property type="entry name" value="EF-hand_7"/>
    <property type="match status" value="2"/>
</dbReference>
<feature type="domain" description="EF-hand" evidence="3">
    <location>
        <begin position="151"/>
        <end position="185"/>
    </location>
</feature>
<name>A0A5P1FFI5_ASPOF</name>
<dbReference type="SUPFAM" id="SSF47473">
    <property type="entry name" value="EF-hand"/>
    <property type="match status" value="1"/>
</dbReference>
<dbReference type="InterPro" id="IPR018247">
    <property type="entry name" value="EF_Hand_1_Ca_BS"/>
</dbReference>
<keyword evidence="5" id="KW-1185">Reference proteome</keyword>
<dbReference type="GO" id="GO:0048767">
    <property type="term" value="P:root hair elongation"/>
    <property type="evidence" value="ECO:0007669"/>
    <property type="project" value="EnsemblPlants"/>
</dbReference>
<dbReference type="CDD" id="cd00051">
    <property type="entry name" value="EFh"/>
    <property type="match status" value="2"/>
</dbReference>
<dbReference type="PROSITE" id="PS00018">
    <property type="entry name" value="EF_HAND_1"/>
    <property type="match status" value="4"/>
</dbReference>
<dbReference type="GO" id="GO:0005737">
    <property type="term" value="C:cytoplasm"/>
    <property type="evidence" value="ECO:0007669"/>
    <property type="project" value="EnsemblPlants"/>
</dbReference>
<feature type="domain" description="EF-hand" evidence="3">
    <location>
        <begin position="41"/>
        <end position="76"/>
    </location>
</feature>
<keyword evidence="2" id="KW-0106">Calcium</keyword>
<dbReference type="InterPro" id="IPR011992">
    <property type="entry name" value="EF-hand-dom_pair"/>
</dbReference>
<dbReference type="InterPro" id="IPR002048">
    <property type="entry name" value="EF_hand_dom"/>
</dbReference>
<reference evidence="5" key="1">
    <citation type="journal article" date="2017" name="Nat. Commun.">
        <title>The asparagus genome sheds light on the origin and evolution of a young Y chromosome.</title>
        <authorList>
            <person name="Harkess A."/>
            <person name="Zhou J."/>
            <person name="Xu C."/>
            <person name="Bowers J.E."/>
            <person name="Van der Hulst R."/>
            <person name="Ayyampalayam S."/>
            <person name="Mercati F."/>
            <person name="Riccardi P."/>
            <person name="McKain M.R."/>
            <person name="Kakrana A."/>
            <person name="Tang H."/>
            <person name="Ray J."/>
            <person name="Groenendijk J."/>
            <person name="Arikit S."/>
            <person name="Mathioni S.M."/>
            <person name="Nakano M."/>
            <person name="Shan H."/>
            <person name="Telgmann-Rauber A."/>
            <person name="Kanno A."/>
            <person name="Yue Z."/>
            <person name="Chen H."/>
            <person name="Li W."/>
            <person name="Chen Y."/>
            <person name="Xu X."/>
            <person name="Zhang Y."/>
            <person name="Luo S."/>
            <person name="Chen H."/>
            <person name="Gao J."/>
            <person name="Mao Z."/>
            <person name="Pires J.C."/>
            <person name="Luo M."/>
            <person name="Kudrna D."/>
            <person name="Wing R.A."/>
            <person name="Meyers B.C."/>
            <person name="Yi K."/>
            <person name="Kong H."/>
            <person name="Lavrijsen P."/>
            <person name="Sunseri F."/>
            <person name="Falavigna A."/>
            <person name="Ye Y."/>
            <person name="Leebens-Mack J.H."/>
            <person name="Chen G."/>
        </authorList>
    </citation>
    <scope>NUCLEOTIDE SEQUENCE [LARGE SCALE GENOMIC DNA]</scope>
    <source>
        <strain evidence="5">cv. DH0086</strain>
    </source>
</reference>
<evidence type="ECO:0000313" key="4">
    <source>
        <dbReference type="EMBL" id="ONK75320.1"/>
    </source>
</evidence>
<dbReference type="FunFam" id="1.10.238.10:FF:000527">
    <property type="entry name" value="Calmodulin-3"/>
    <property type="match status" value="1"/>
</dbReference>
<sequence length="185" mass="20863">MDFFKAFLPLKYRNNSIKKPKKASSTPLIVPRSSSPERAILGISDLKRVFDKFDTDGDGKITSQELESALRRLGQSPTSDEELEIIMNEMDVDKDGLIDSNEFLNYYPATLDLATVAVELEQAFSVFDLDSDGLISAEELQMTLINFGEEATMKQCQRMIEAFDCDGDGCISFFEFRIMMCSSKF</sequence>